<accession>A0A3M7PEW7</accession>
<comment type="caution">
    <text evidence="2">The sequence shown here is derived from an EMBL/GenBank/DDBJ whole genome shotgun (WGS) entry which is preliminary data.</text>
</comment>
<dbReference type="Proteomes" id="UP000276133">
    <property type="component" value="Unassembled WGS sequence"/>
</dbReference>
<keyword evidence="3" id="KW-1185">Reference proteome</keyword>
<protein>
    <recommendedName>
        <fullName evidence="4">RNA-directed DNA polymerase from mobile element jockey-like</fullName>
    </recommendedName>
</protein>
<keyword evidence="1" id="KW-0812">Transmembrane</keyword>
<sequence>MEFATIKKTFRRIKILKRALKTYVLYLMVAFIKIINTRRIKIIFLVSTRLLSRLCIKEKKFSGLLKLNINCTEPSFAKLSFFFIVIFTKKESSLSVNLTNSNEINELLSDVQSSSAQGFSGIPTEIFKLPSSKLKTIIACLFNYLIISCTIPAEWKTAVVTPLYKNKGSAFFPRLQNYLKSYYTNNCSHILI</sequence>
<gene>
    <name evidence="2" type="ORF">BpHYR1_039869</name>
</gene>
<organism evidence="2 3">
    <name type="scientific">Brachionus plicatilis</name>
    <name type="common">Marine rotifer</name>
    <name type="synonym">Brachionus muelleri</name>
    <dbReference type="NCBI Taxonomy" id="10195"/>
    <lineage>
        <taxon>Eukaryota</taxon>
        <taxon>Metazoa</taxon>
        <taxon>Spiralia</taxon>
        <taxon>Gnathifera</taxon>
        <taxon>Rotifera</taxon>
        <taxon>Eurotatoria</taxon>
        <taxon>Monogononta</taxon>
        <taxon>Pseudotrocha</taxon>
        <taxon>Ploima</taxon>
        <taxon>Brachionidae</taxon>
        <taxon>Brachionus</taxon>
    </lineage>
</organism>
<proteinExistence type="predicted"/>
<feature type="transmembrane region" description="Helical" evidence="1">
    <location>
        <begin position="20"/>
        <end position="36"/>
    </location>
</feature>
<dbReference type="EMBL" id="REGN01011336">
    <property type="protein sequence ID" value="RMZ97558.1"/>
    <property type="molecule type" value="Genomic_DNA"/>
</dbReference>
<evidence type="ECO:0000313" key="2">
    <source>
        <dbReference type="EMBL" id="RMZ97558.1"/>
    </source>
</evidence>
<evidence type="ECO:0000256" key="1">
    <source>
        <dbReference type="SAM" id="Phobius"/>
    </source>
</evidence>
<evidence type="ECO:0000313" key="3">
    <source>
        <dbReference type="Proteomes" id="UP000276133"/>
    </source>
</evidence>
<dbReference type="AlphaFoldDB" id="A0A3M7PEW7"/>
<keyword evidence="1" id="KW-1133">Transmembrane helix</keyword>
<evidence type="ECO:0008006" key="4">
    <source>
        <dbReference type="Google" id="ProtNLM"/>
    </source>
</evidence>
<dbReference type="OrthoDB" id="425681at2759"/>
<name>A0A3M7PEW7_BRAPC</name>
<reference evidence="2 3" key="1">
    <citation type="journal article" date="2018" name="Sci. Rep.">
        <title>Genomic signatures of local adaptation to the degree of environmental predictability in rotifers.</title>
        <authorList>
            <person name="Franch-Gras L."/>
            <person name="Hahn C."/>
            <person name="Garcia-Roger E.M."/>
            <person name="Carmona M.J."/>
            <person name="Serra M."/>
            <person name="Gomez A."/>
        </authorList>
    </citation>
    <scope>NUCLEOTIDE SEQUENCE [LARGE SCALE GENOMIC DNA]</scope>
    <source>
        <strain evidence="2">HYR1</strain>
    </source>
</reference>
<keyword evidence="1" id="KW-0472">Membrane</keyword>